<comment type="similarity">
    <text evidence="2">Belongs to the ABC transporter superfamily.</text>
</comment>
<protein>
    <recommendedName>
        <fullName evidence="7">Peptidase C39 domain-containing protein</fullName>
    </recommendedName>
</protein>
<dbReference type="InterPro" id="IPR005074">
    <property type="entry name" value="Peptidase_C39"/>
</dbReference>
<evidence type="ECO:0000259" key="7">
    <source>
        <dbReference type="PROSITE" id="PS50990"/>
    </source>
</evidence>
<evidence type="ECO:0000313" key="9">
    <source>
        <dbReference type="Proteomes" id="UP000239250"/>
    </source>
</evidence>
<name>A0A2S0NJI6_9MOLU</name>
<dbReference type="InterPro" id="IPR036640">
    <property type="entry name" value="ABC1_TM_sf"/>
</dbReference>
<dbReference type="PROSITE" id="PS50990">
    <property type="entry name" value="PEPTIDASE_C39"/>
    <property type="match status" value="1"/>
</dbReference>
<feature type="transmembrane region" description="Helical" evidence="6">
    <location>
        <begin position="272"/>
        <end position="290"/>
    </location>
</feature>
<sequence>MKYKFINQQDYEDCGWACLAMMIEHHQQKRFSLYELKNKYNSNKNGLSFFDLSAIAQDFKLEGKGYETNLEMLEQNNHQMPFILNVTNDYGASHFVIINKIENGQAYISDPSKTHPQVLNMDQLNQIFLSKVLIFRKKGKFKFQLNKEKIWLSLKNEILSLILLSILSIAYNFLWLWTSRFVMEFSTWITNQKIDYSTFATFALMALDSIILEFIYYLIQTKIFNNFYLKVFKQTLANLKYKNKGIEDLVIMDSLKEMNDYLKINFLMMETLINLFSLFTIGIVCVIWIWNINSSLVFFSLLMLSILLLVKFICNLTTDKFQNKKQYQEKSTNQNLGQFVKNYKLIKDKRIDQNLGSQVLDNVSLNSKISNQIQIVTTGDNLFHKLMNKIIYFLLFVVMFTLMKIGSLNFFDVIYVSILNSFLLNLAIQHLNPLMNLFIKRKNFHLFENYFLDHKKSNFQIIKNQEINLPSEIDEIYNQANNSDEIFILTNNDQLIFPTIPENIFLGNKEIDKEVFNKLDLINLLKANEMELMMDIRDLTNKQKQLINFLAIFFAKEKYFLLIEPLNLFSQAEQRKYLDLFEQLRMDCKYIYYSNK</sequence>
<feature type="transmembrane region" description="Helical" evidence="6">
    <location>
        <begin position="390"/>
        <end position="407"/>
    </location>
</feature>
<proteinExistence type="inferred from homology"/>
<evidence type="ECO:0000256" key="2">
    <source>
        <dbReference type="ARBA" id="ARBA00005417"/>
    </source>
</evidence>
<evidence type="ECO:0000313" key="8">
    <source>
        <dbReference type="EMBL" id="AVP49171.1"/>
    </source>
</evidence>
<organism evidence="8 9">
    <name type="scientific">Williamsoniiplasma luminosum</name>
    <dbReference type="NCBI Taxonomy" id="214888"/>
    <lineage>
        <taxon>Bacteria</taxon>
        <taxon>Bacillati</taxon>
        <taxon>Mycoplasmatota</taxon>
        <taxon>Mollicutes</taxon>
        <taxon>Entomoplasmatales</taxon>
        <taxon>Williamsoniiplasma</taxon>
    </lineage>
</organism>
<dbReference type="EMBL" id="CP027019">
    <property type="protein sequence ID" value="AVP49171.1"/>
    <property type="molecule type" value="Genomic_DNA"/>
</dbReference>
<reference evidence="9" key="1">
    <citation type="submission" date="2018-02" db="EMBL/GenBank/DDBJ databases">
        <title>Firefly genomes illuminate parallel origins of bioluminescence in beetles.</title>
        <authorList>
            <person name="Fallon T.R."/>
            <person name="Lower S.E.S."/>
            <person name="Behringer M."/>
            <person name="Weng J.-K."/>
        </authorList>
    </citation>
    <scope>NUCLEOTIDE SEQUENCE [LARGE SCALE GENOMIC DNA]</scope>
</reference>
<feature type="transmembrane region" description="Helical" evidence="6">
    <location>
        <begin position="158"/>
        <end position="178"/>
    </location>
</feature>
<feature type="transmembrane region" description="Helical" evidence="6">
    <location>
        <begin position="198"/>
        <end position="219"/>
    </location>
</feature>
<dbReference type="GO" id="GO:0005886">
    <property type="term" value="C:plasma membrane"/>
    <property type="evidence" value="ECO:0007669"/>
    <property type="project" value="UniProtKB-SubCell"/>
</dbReference>
<dbReference type="GO" id="GO:0005524">
    <property type="term" value="F:ATP binding"/>
    <property type="evidence" value="ECO:0007669"/>
    <property type="project" value="InterPro"/>
</dbReference>
<evidence type="ECO:0000256" key="4">
    <source>
        <dbReference type="ARBA" id="ARBA00022989"/>
    </source>
</evidence>
<dbReference type="GO" id="GO:0008233">
    <property type="term" value="F:peptidase activity"/>
    <property type="evidence" value="ECO:0007669"/>
    <property type="project" value="InterPro"/>
</dbReference>
<keyword evidence="3 6" id="KW-0812">Transmembrane</keyword>
<dbReference type="Pfam" id="PF03412">
    <property type="entry name" value="Peptidase_C39"/>
    <property type="match status" value="1"/>
</dbReference>
<gene>
    <name evidence="8" type="ORF">C5T88_01055</name>
</gene>
<dbReference type="Proteomes" id="UP000239250">
    <property type="component" value="Chromosome"/>
</dbReference>
<dbReference type="Gene3D" id="3.90.70.10">
    <property type="entry name" value="Cysteine proteinases"/>
    <property type="match status" value="1"/>
</dbReference>
<accession>A0A2S0NJI6</accession>
<evidence type="ECO:0000256" key="1">
    <source>
        <dbReference type="ARBA" id="ARBA00004651"/>
    </source>
</evidence>
<keyword evidence="5 6" id="KW-0472">Membrane</keyword>
<evidence type="ECO:0000256" key="5">
    <source>
        <dbReference type="ARBA" id="ARBA00023136"/>
    </source>
</evidence>
<evidence type="ECO:0000256" key="6">
    <source>
        <dbReference type="SAM" id="Phobius"/>
    </source>
</evidence>
<comment type="subcellular location">
    <subcellularLocation>
        <location evidence="1">Cell membrane</location>
        <topology evidence="1">Multi-pass membrane protein</topology>
    </subcellularLocation>
</comment>
<dbReference type="RefSeq" id="WP_303662509.1">
    <property type="nucleotide sequence ID" value="NZ_CP027019.1"/>
</dbReference>
<dbReference type="GO" id="GO:0006508">
    <property type="term" value="P:proteolysis"/>
    <property type="evidence" value="ECO:0007669"/>
    <property type="project" value="InterPro"/>
</dbReference>
<evidence type="ECO:0000256" key="3">
    <source>
        <dbReference type="ARBA" id="ARBA00022692"/>
    </source>
</evidence>
<feature type="domain" description="Peptidase C39" evidence="7">
    <location>
        <begin position="8"/>
        <end position="135"/>
    </location>
</feature>
<feature type="transmembrane region" description="Helical" evidence="6">
    <location>
        <begin position="296"/>
        <end position="314"/>
    </location>
</feature>
<dbReference type="AlphaFoldDB" id="A0A2S0NJI6"/>
<keyword evidence="4 6" id="KW-1133">Transmembrane helix</keyword>
<dbReference type="SUPFAM" id="SSF90123">
    <property type="entry name" value="ABC transporter transmembrane region"/>
    <property type="match status" value="1"/>
</dbReference>